<dbReference type="RefSeq" id="WP_014033808.1">
    <property type="nucleotide sequence ID" value="NC_015945.1"/>
</dbReference>
<comment type="subcellular location">
    <subcellularLocation>
        <location evidence="1">Membrane</location>
        <topology evidence="1">Multi-pass membrane protein</topology>
    </subcellularLocation>
</comment>
<feature type="transmembrane region" description="Helical" evidence="5">
    <location>
        <begin position="12"/>
        <end position="32"/>
    </location>
</feature>
<sequence length="153" mass="17123">MVTNKMKWGQKHSHRIVETISLLFVVLFIYAATSKLWDFGQFKVQLGQSPVLTAYVDGVAWMVPGVEYLLALLLLFNGTRLVAFYGSLVLMVMFTTYILLVLNFSDYIPCSCGGVLEDLGWTEHIVFNLFFVALAIIGIILLEAHPTLKTSVS</sequence>
<dbReference type="InterPro" id="IPR009908">
    <property type="entry name" value="Methylamine_util_MauE"/>
</dbReference>
<evidence type="ECO:0000256" key="2">
    <source>
        <dbReference type="ARBA" id="ARBA00022692"/>
    </source>
</evidence>
<dbReference type="GO" id="GO:0016020">
    <property type="term" value="C:membrane"/>
    <property type="evidence" value="ECO:0007669"/>
    <property type="project" value="UniProtKB-SubCell"/>
</dbReference>
<evidence type="ECO:0000256" key="1">
    <source>
        <dbReference type="ARBA" id="ARBA00004141"/>
    </source>
</evidence>
<dbReference type="GO" id="GO:0030416">
    <property type="term" value="P:methylamine metabolic process"/>
    <property type="evidence" value="ECO:0007669"/>
    <property type="project" value="InterPro"/>
</dbReference>
<feature type="transmembrane region" description="Helical" evidence="5">
    <location>
        <begin position="82"/>
        <end position="105"/>
    </location>
</feature>
<dbReference type="EMBL" id="CP002999">
    <property type="protein sequence ID" value="AEM71527.1"/>
    <property type="molecule type" value="Genomic_DNA"/>
</dbReference>
<organism evidence="7 8">
    <name type="scientific">Allomuricauda ruestringensis (strain DSM 13258 / CIP 107369 / LMG 19739 / B1)</name>
    <name type="common">Muricauda ruestringensis</name>
    <dbReference type="NCBI Taxonomy" id="886377"/>
    <lineage>
        <taxon>Bacteria</taxon>
        <taxon>Pseudomonadati</taxon>
        <taxon>Bacteroidota</taxon>
        <taxon>Flavobacteriia</taxon>
        <taxon>Flavobacteriales</taxon>
        <taxon>Flavobacteriaceae</taxon>
        <taxon>Flagellimonas</taxon>
    </lineage>
</organism>
<keyword evidence="2 5" id="KW-0812">Transmembrane</keyword>
<evidence type="ECO:0000313" key="7">
    <source>
        <dbReference type="EMBL" id="AEM71527.1"/>
    </source>
</evidence>
<keyword evidence="3 5" id="KW-1133">Transmembrane helix</keyword>
<gene>
    <name evidence="7" type="ordered locus">Murru_2489</name>
</gene>
<evidence type="ECO:0000256" key="4">
    <source>
        <dbReference type="ARBA" id="ARBA00023136"/>
    </source>
</evidence>
<feature type="transmembrane region" description="Helical" evidence="5">
    <location>
        <begin position="52"/>
        <end position="75"/>
    </location>
</feature>
<feature type="domain" description="Methylamine utilisation protein MauE" evidence="6">
    <location>
        <begin position="15"/>
        <end position="140"/>
    </location>
</feature>
<dbReference type="eggNOG" id="ENOG502Z9VN">
    <property type="taxonomic scope" value="Bacteria"/>
</dbReference>
<dbReference type="AlphaFoldDB" id="G2PPU9"/>
<evidence type="ECO:0000259" key="6">
    <source>
        <dbReference type="Pfam" id="PF07291"/>
    </source>
</evidence>
<dbReference type="Proteomes" id="UP000008908">
    <property type="component" value="Chromosome"/>
</dbReference>
<reference evidence="8" key="1">
    <citation type="submission" date="2011-08" db="EMBL/GenBank/DDBJ databases">
        <title>The complete genome of Muricauda ruestringensis DSM 13258.</title>
        <authorList>
            <person name="Lucas S."/>
            <person name="Han J."/>
            <person name="Lapidus A."/>
            <person name="Bruce D."/>
            <person name="Goodwin L."/>
            <person name="Pitluck S."/>
            <person name="Peters L."/>
            <person name="Kyrpides N."/>
            <person name="Mavromatis K."/>
            <person name="Ivanova N."/>
            <person name="Ovchinnikova G."/>
            <person name="Teshima H."/>
            <person name="Detter J.C."/>
            <person name="Tapia R."/>
            <person name="Han C."/>
            <person name="Land M."/>
            <person name="Hauser L."/>
            <person name="Markowitz V."/>
            <person name="Cheng J.-F."/>
            <person name="Hugenholtz P."/>
            <person name="Woyke T."/>
            <person name="Wu D."/>
            <person name="Spring S."/>
            <person name="Schroeder M."/>
            <person name="Brambilla E."/>
            <person name="Klenk H.-P."/>
            <person name="Eisen J.A."/>
        </authorList>
    </citation>
    <scope>NUCLEOTIDE SEQUENCE [LARGE SCALE GENOMIC DNA]</scope>
    <source>
        <strain evidence="8">DSM 13258 / LMG 19739 / B1</strain>
    </source>
</reference>
<keyword evidence="4 5" id="KW-0472">Membrane</keyword>
<name>G2PPU9_ALLRU</name>
<dbReference type="STRING" id="886377.Murru_2489"/>
<proteinExistence type="predicted"/>
<evidence type="ECO:0000256" key="3">
    <source>
        <dbReference type="ARBA" id="ARBA00022989"/>
    </source>
</evidence>
<dbReference type="Pfam" id="PF07291">
    <property type="entry name" value="MauE"/>
    <property type="match status" value="1"/>
</dbReference>
<reference evidence="7 8" key="2">
    <citation type="journal article" date="2012" name="Stand. Genomic Sci.">
        <title>Complete genome sequence of the facultatively anaerobic, appendaged bacterium Muricauda ruestringensis type strain (B1(T)).</title>
        <authorList>
            <person name="Huntemann M."/>
            <person name="Teshima H."/>
            <person name="Lapidus A."/>
            <person name="Nolan M."/>
            <person name="Lucas S."/>
            <person name="Hammon N."/>
            <person name="Deshpande S."/>
            <person name="Cheng J.F."/>
            <person name="Tapia R."/>
            <person name="Goodwin L.A."/>
            <person name="Pitluck S."/>
            <person name="Liolios K."/>
            <person name="Pagani I."/>
            <person name="Ivanova N."/>
            <person name="Mavromatis K."/>
            <person name="Mikhailova N."/>
            <person name="Pati A."/>
            <person name="Chen A."/>
            <person name="Palaniappan K."/>
            <person name="Land M."/>
            <person name="Hauser L."/>
            <person name="Pan C."/>
            <person name="Brambilla E.M."/>
            <person name="Rohde M."/>
            <person name="Spring S."/>
            <person name="Goker M."/>
            <person name="Detter J.C."/>
            <person name="Bristow J."/>
            <person name="Eisen J.A."/>
            <person name="Markowitz V."/>
            <person name="Hugenholtz P."/>
            <person name="Kyrpides N.C."/>
            <person name="Klenk H.P."/>
            <person name="Woyke T."/>
        </authorList>
    </citation>
    <scope>NUCLEOTIDE SEQUENCE [LARGE SCALE GENOMIC DNA]</scope>
    <source>
        <strain evidence="8">DSM 13258 / LMG 19739 / B1</strain>
    </source>
</reference>
<feature type="transmembrane region" description="Helical" evidence="5">
    <location>
        <begin position="125"/>
        <end position="144"/>
    </location>
</feature>
<keyword evidence="8" id="KW-1185">Reference proteome</keyword>
<evidence type="ECO:0000256" key="5">
    <source>
        <dbReference type="SAM" id="Phobius"/>
    </source>
</evidence>
<protein>
    <recommendedName>
        <fullName evidence="6">Methylamine utilisation protein MauE domain-containing protein</fullName>
    </recommendedName>
</protein>
<accession>G2PPU9</accession>
<dbReference type="HOGENOM" id="CLU_130981_0_0_10"/>
<evidence type="ECO:0000313" key="8">
    <source>
        <dbReference type="Proteomes" id="UP000008908"/>
    </source>
</evidence>
<dbReference type="KEGG" id="mrs:Murru_2489"/>